<gene>
    <name evidence="1" type="ORF">SAMEA2259716_05215</name>
</gene>
<organism evidence="1 2">
    <name type="scientific">Mycobacteroides abscessus subsp. massiliense</name>
    <dbReference type="NCBI Taxonomy" id="1962118"/>
    <lineage>
        <taxon>Bacteria</taxon>
        <taxon>Bacillati</taxon>
        <taxon>Actinomycetota</taxon>
        <taxon>Actinomycetes</taxon>
        <taxon>Mycobacteriales</taxon>
        <taxon>Mycobacteriaceae</taxon>
        <taxon>Mycobacteroides</taxon>
        <taxon>Mycobacteroides abscessus</taxon>
    </lineage>
</organism>
<evidence type="ECO:0000313" key="1">
    <source>
        <dbReference type="EMBL" id="SKM82931.1"/>
    </source>
</evidence>
<dbReference type="Proteomes" id="UP000190074">
    <property type="component" value="Unassembled WGS sequence"/>
</dbReference>
<dbReference type="AlphaFoldDB" id="A0A1U2EY74"/>
<dbReference type="EMBL" id="FVGW01000016">
    <property type="protein sequence ID" value="SKM82931.1"/>
    <property type="molecule type" value="Genomic_DNA"/>
</dbReference>
<dbReference type="RefSeq" id="WP_005069039.1">
    <property type="nucleotide sequence ID" value="NZ_CP021122.1"/>
</dbReference>
<sequence>MLVAVDWTKRGEYVAKHGMTPAVANEALSDPECITLDPDPASISGASRRIIGYSTSARAVITVIVTNFEGTTHGLNAWPANDRDKRLYRQGGGI</sequence>
<reference evidence="1 2" key="1">
    <citation type="submission" date="2016-11" db="EMBL/GenBank/DDBJ databases">
        <authorList>
            <consortium name="Pathogen Informatics"/>
        </authorList>
    </citation>
    <scope>NUCLEOTIDE SEQUENCE [LARGE SCALE GENOMIC DNA]</scope>
    <source>
        <strain evidence="1 2">911</strain>
    </source>
</reference>
<name>A0A1U2EY74_9MYCO</name>
<accession>A0A1U2EY74</accession>
<proteinExistence type="predicted"/>
<evidence type="ECO:0000313" key="2">
    <source>
        <dbReference type="Proteomes" id="UP000190074"/>
    </source>
</evidence>
<protein>
    <submittedName>
        <fullName evidence="1">Conserved protein of uncharacterized function, possible IS sequence associated protein</fullName>
    </submittedName>
</protein>